<dbReference type="Pfam" id="PF13289">
    <property type="entry name" value="SIR2_2"/>
    <property type="match status" value="1"/>
</dbReference>
<proteinExistence type="predicted"/>
<sequence>MQFIKNGPTIPETLLLAHEEGRVVFFCGAGISFPAGLPGFKTLVNKLYDSLQPAPNDVQEAAITNQQYDIAVGLLEDELGSREVVRREMAKVLTPDLSARDAFTTHRALLSLAKTRKGSTRLITTNFDRLFEEVIARDGLKLEPFCAPLLPVPKNRWNGLVYLHGLLSTSPSRDELDRLVISSGDFGLAYLTERWAARFVSELFRNYVVCFVGYSLADPVLRYMTDALAADRLRGEASPEMFAFASYAGTKASHDKASREWRAKNVIPLLYKETKDHSYLHKTIRAWEKTYSAGARGKGKIVQDCILAGPLASTVEDDLIGRMLWAISEPDGTPARLFAEHSPAPTLDWLPHFCDTRFEHRDLPRFGVSPDKEVDVKLRFSLAHRPMPYSLAAEMSIVSHGGNPRAMDRVMSYLALWLVRYLDAPELLLWLASRGGHLSEPFASQVRKRLEETAQMEERESAEEIKRFKDDSPHGIPRPAMRTLWNLVLLGRVGSANTDFHIFEWVRHFLREGMTTALRLQFKQFLGARVILRKPIRLLSETSVDIEREQQLRHLVNAEVVLTDDHLRIAMEEVKDSLQWQNALPELFGIACEALRDVLDLMREIGQANERSDASMWDMPSIIAHWQNRHYKDWTLLIELVRDSWSAIFQSNPERAHDLMNTLRQMPYPTFMRLALNAAREEGDKSTGAWVKWLLEDDAWWLWSTETQRETMRLLATSSKWLTLDSAERLQQAILTGPPRRMFREDVDDARWEDIVERMQWLRLAKFKAGGGALVAGTTERLAGLETKHPQWHIGSDFEREEFAHWMSGTGDPDYHFQPQIDLAPRRRSALTTWLQKEPERALFREDDWRELCRTDSRVAIASLLELATRDVWPRERWSEALSTWSNDGFVRRSWSRLANCVLSMPDDVFREVVSATAWWLHEVGKQLDVHQATFISICERVLRLPTDDFPDTDDAVMRSMSNPLGQVTQALLNWWFSEPLKDNQGLPRTIASIFTRLCDPAVHRFRHGRTLLASNVVALYRVDRLWTQAHLLPLFDWRKSDREAYATWMGYLWAPRLHKDLLVELKTPFLDSAQQYMRFGDARVNYASMLTLAALDTTDIFSRAELQKAVRALPDDGLVASAHAVHSALKGANARQNEYWTLAVRPYFASIWPKTTASMDARLPEILARIAVAADREFPDALDTVKSWLKPISYPYQLLKEMNVEKIGERFPRPALSLLVAVIDKNRFAPSDLNEILRQIASADEKLMRELEFQALEDFVRRR</sequence>
<name>A0A0H2XS84_BURO1</name>
<dbReference type="HOGENOM" id="CLU_267953_0_0_4"/>
<evidence type="ECO:0000313" key="1">
    <source>
        <dbReference type="EMBL" id="ABF77779.1"/>
    </source>
</evidence>
<protein>
    <recommendedName>
        <fullName evidence="2">SIR2-like domain-containing protein</fullName>
    </recommendedName>
</protein>
<dbReference type="InterPro" id="IPR029035">
    <property type="entry name" value="DHS-like_NAD/FAD-binding_dom"/>
</dbReference>
<reference evidence="1" key="1">
    <citation type="submission" date="2006-05" db="EMBL/GenBank/DDBJ databases">
        <title>Complete sequence of chromosome 1 of Burkholderia cenocepacia AU 1054.</title>
        <authorList>
            <consortium name="US DOE Joint Genome Institute"/>
            <person name="Copeland A."/>
            <person name="Lucas S."/>
            <person name="Lapidus A."/>
            <person name="Barry K."/>
            <person name="Detter J.C."/>
            <person name="Glavina del Rio T."/>
            <person name="Hammon N."/>
            <person name="Israni S."/>
            <person name="Dalin E."/>
            <person name="Tice H."/>
            <person name="Pitluck S."/>
            <person name="Chain P."/>
            <person name="Malfatti S."/>
            <person name="Shin M."/>
            <person name="Vergez L."/>
            <person name="Schmutz J."/>
            <person name="Larimer F."/>
            <person name="Land M."/>
            <person name="Hauser L."/>
            <person name="Kyrpides N."/>
            <person name="Lykidis A."/>
            <person name="LiPuma J.J."/>
            <person name="Konstantinidis K."/>
            <person name="Tiedje J.M."/>
            <person name="Richardson P."/>
        </authorList>
    </citation>
    <scope>NUCLEOTIDE SEQUENCE [LARGE SCALE GENOMIC DNA]</scope>
    <source>
        <strain evidence="1">AU 1054</strain>
    </source>
</reference>
<organism evidence="1">
    <name type="scientific">Burkholderia orbicola (strain AU 1054)</name>
    <dbReference type="NCBI Taxonomy" id="331271"/>
    <lineage>
        <taxon>Bacteria</taxon>
        <taxon>Pseudomonadati</taxon>
        <taxon>Pseudomonadota</taxon>
        <taxon>Betaproteobacteria</taxon>
        <taxon>Burkholderiales</taxon>
        <taxon>Burkholderiaceae</taxon>
        <taxon>Burkholderia</taxon>
        <taxon>Burkholderia cepacia complex</taxon>
        <taxon>Burkholderia orbicola</taxon>
    </lineage>
</organism>
<evidence type="ECO:0008006" key="2">
    <source>
        <dbReference type="Google" id="ProtNLM"/>
    </source>
</evidence>
<dbReference type="NCBIfam" id="NF041818">
    <property type="entry name" value="Dsr1"/>
    <property type="match status" value="1"/>
</dbReference>
<gene>
    <name evidence="1" type="ordered locus">Bcen_2883</name>
</gene>
<accession>A0A0H2XS84</accession>
<dbReference type="AlphaFoldDB" id="A0A0H2XS84"/>
<dbReference type="EMBL" id="CP000378">
    <property type="protein sequence ID" value="ABF77779.1"/>
    <property type="molecule type" value="Genomic_DNA"/>
</dbReference>
<dbReference type="SUPFAM" id="SSF52467">
    <property type="entry name" value="DHS-like NAD/FAD-binding domain"/>
    <property type="match status" value="1"/>
</dbReference>
<dbReference type="Gene3D" id="3.40.50.1220">
    <property type="entry name" value="TPP-binding domain"/>
    <property type="match status" value="1"/>
</dbReference>